<dbReference type="InterPro" id="IPR017907">
    <property type="entry name" value="Znf_RING_CS"/>
</dbReference>
<name>A0A1Z5K3Q3_FISSO</name>
<gene>
    <name evidence="6" type="ORF">FisN_7Hh204</name>
</gene>
<dbReference type="PANTHER" id="PTHR47177">
    <property type="entry name" value="F18C1.6 PROTEIN"/>
    <property type="match status" value="1"/>
</dbReference>
<evidence type="ECO:0000313" key="7">
    <source>
        <dbReference type="Proteomes" id="UP000198406"/>
    </source>
</evidence>
<evidence type="ECO:0000313" key="6">
    <source>
        <dbReference type="EMBL" id="GAX20883.1"/>
    </source>
</evidence>
<keyword evidence="3" id="KW-0862">Zinc</keyword>
<proteinExistence type="predicted"/>
<evidence type="ECO:0000259" key="5">
    <source>
        <dbReference type="PROSITE" id="PS50089"/>
    </source>
</evidence>
<dbReference type="SUPFAM" id="SSF57850">
    <property type="entry name" value="RING/U-box"/>
    <property type="match status" value="1"/>
</dbReference>
<dbReference type="InParanoid" id="A0A1Z5K3Q3"/>
<dbReference type="AlphaFoldDB" id="A0A1Z5K3Q3"/>
<comment type="caution">
    <text evidence="6">The sequence shown here is derived from an EMBL/GenBank/DDBJ whole genome shotgun (WGS) entry which is preliminary data.</text>
</comment>
<dbReference type="InterPro" id="IPR013083">
    <property type="entry name" value="Znf_RING/FYVE/PHD"/>
</dbReference>
<organism evidence="6 7">
    <name type="scientific">Fistulifera solaris</name>
    <name type="common">Oleaginous diatom</name>
    <dbReference type="NCBI Taxonomy" id="1519565"/>
    <lineage>
        <taxon>Eukaryota</taxon>
        <taxon>Sar</taxon>
        <taxon>Stramenopiles</taxon>
        <taxon>Ochrophyta</taxon>
        <taxon>Bacillariophyta</taxon>
        <taxon>Bacillariophyceae</taxon>
        <taxon>Bacillariophycidae</taxon>
        <taxon>Naviculales</taxon>
        <taxon>Naviculaceae</taxon>
        <taxon>Fistulifera</taxon>
    </lineage>
</organism>
<protein>
    <recommendedName>
        <fullName evidence="5">RING-type domain-containing protein</fullName>
    </recommendedName>
</protein>
<dbReference type="SMART" id="SM00184">
    <property type="entry name" value="RING"/>
    <property type="match status" value="1"/>
</dbReference>
<evidence type="ECO:0000256" key="1">
    <source>
        <dbReference type="ARBA" id="ARBA00022723"/>
    </source>
</evidence>
<accession>A0A1Z5K3Q3</accession>
<sequence length="153" mass="17967">MEAEDLCTICWSTPTTRASISHCRHTFCLECIEQWSSRENRCPLCKTRFERITWDSQGTTQSKAVETKNQFNQRRAYYVLVNVTETQEMRHILVLGRPSTEFSFSLHRVARPAPSLPYEEHDQQTCELCSLMRSIEMTRDLRRRRDSDDDATA</sequence>
<feature type="domain" description="RING-type" evidence="5">
    <location>
        <begin position="7"/>
        <end position="46"/>
    </location>
</feature>
<keyword evidence="1" id="KW-0479">Metal-binding</keyword>
<evidence type="ECO:0000256" key="2">
    <source>
        <dbReference type="ARBA" id="ARBA00022771"/>
    </source>
</evidence>
<dbReference type="Proteomes" id="UP000198406">
    <property type="component" value="Unassembled WGS sequence"/>
</dbReference>
<dbReference type="PROSITE" id="PS50089">
    <property type="entry name" value="ZF_RING_2"/>
    <property type="match status" value="1"/>
</dbReference>
<dbReference type="Pfam" id="PF13639">
    <property type="entry name" value="zf-RING_2"/>
    <property type="match status" value="1"/>
</dbReference>
<keyword evidence="2 4" id="KW-0863">Zinc-finger</keyword>
<keyword evidence="7" id="KW-1185">Reference proteome</keyword>
<dbReference type="EMBL" id="BDSP01000152">
    <property type="protein sequence ID" value="GAX20883.1"/>
    <property type="molecule type" value="Genomic_DNA"/>
</dbReference>
<dbReference type="OrthoDB" id="1630758at2759"/>
<dbReference type="InterPro" id="IPR001841">
    <property type="entry name" value="Znf_RING"/>
</dbReference>
<dbReference type="Gene3D" id="3.30.40.10">
    <property type="entry name" value="Zinc/RING finger domain, C3HC4 (zinc finger)"/>
    <property type="match status" value="1"/>
</dbReference>
<evidence type="ECO:0000256" key="3">
    <source>
        <dbReference type="ARBA" id="ARBA00022833"/>
    </source>
</evidence>
<dbReference type="PROSITE" id="PS00518">
    <property type="entry name" value="ZF_RING_1"/>
    <property type="match status" value="1"/>
</dbReference>
<dbReference type="GO" id="GO:0008270">
    <property type="term" value="F:zinc ion binding"/>
    <property type="evidence" value="ECO:0007669"/>
    <property type="project" value="UniProtKB-KW"/>
</dbReference>
<evidence type="ECO:0000256" key="4">
    <source>
        <dbReference type="PROSITE-ProRule" id="PRU00175"/>
    </source>
</evidence>
<reference evidence="6 7" key="1">
    <citation type="journal article" date="2015" name="Plant Cell">
        <title>Oil accumulation by the oleaginous diatom Fistulifera solaris as revealed by the genome and transcriptome.</title>
        <authorList>
            <person name="Tanaka T."/>
            <person name="Maeda Y."/>
            <person name="Veluchamy A."/>
            <person name="Tanaka M."/>
            <person name="Abida H."/>
            <person name="Marechal E."/>
            <person name="Bowler C."/>
            <person name="Muto M."/>
            <person name="Sunaga Y."/>
            <person name="Tanaka M."/>
            <person name="Yoshino T."/>
            <person name="Taniguchi T."/>
            <person name="Fukuda Y."/>
            <person name="Nemoto M."/>
            <person name="Matsumoto M."/>
            <person name="Wong P.S."/>
            <person name="Aburatani S."/>
            <person name="Fujibuchi W."/>
        </authorList>
    </citation>
    <scope>NUCLEOTIDE SEQUENCE [LARGE SCALE GENOMIC DNA]</scope>
    <source>
        <strain evidence="6 7">JPCC DA0580</strain>
    </source>
</reference>